<dbReference type="AlphaFoldDB" id="A0A0Q0BW17"/>
<dbReference type="GeneID" id="77280149"/>
<name>A0A0Q0BW17_PSEAP</name>
<dbReference type="Proteomes" id="UP000274541">
    <property type="component" value="Unassembled WGS sequence"/>
</dbReference>
<evidence type="ECO:0000313" key="1">
    <source>
        <dbReference type="EMBL" id="RMO59993.1"/>
    </source>
</evidence>
<proteinExistence type="predicted"/>
<dbReference type="EMBL" id="RBPX01000314">
    <property type="protein sequence ID" value="RMO59993.1"/>
    <property type="molecule type" value="Genomic_DNA"/>
</dbReference>
<evidence type="ECO:0000313" key="2">
    <source>
        <dbReference type="Proteomes" id="UP000274541"/>
    </source>
</evidence>
<dbReference type="RefSeq" id="WP_057445668.1">
    <property type="nucleotide sequence ID" value="NZ_JBPDUT010000002.1"/>
</dbReference>
<sequence length="161" mass="18460">MSDKYAVALESGGVLPERENLILQAWGDVPVSYVQDEELLSACSFLDLKINKWEVNKQWSTQQESEPWIRMEILRGQALEDYFQHNGKTLRNAGQYKALLILELDEGGVEVDVFLFMRLISVFSESFKVYRFCDGVQEVDEKALASISARNTVMERLVGCW</sequence>
<comment type="caution">
    <text evidence="1">The sequence shown here is derived from an EMBL/GenBank/DDBJ whole genome shotgun (WGS) entry which is preliminary data.</text>
</comment>
<reference evidence="1 2" key="1">
    <citation type="submission" date="2018-08" db="EMBL/GenBank/DDBJ databases">
        <title>Recombination of ecologically and evolutionarily significant loci maintains genetic cohesion in the Pseudomonas syringae species complex.</title>
        <authorList>
            <person name="Dillon M."/>
            <person name="Thakur S."/>
            <person name="Almeida R.N.D."/>
            <person name="Weir B.S."/>
            <person name="Guttman D.S."/>
        </authorList>
    </citation>
    <scope>NUCLEOTIDE SEQUENCE [LARGE SCALE GENOMIC DNA]</scope>
    <source>
        <strain evidence="1 2">ICMP 4388</strain>
    </source>
</reference>
<gene>
    <name evidence="1" type="ORF">ALQ37_01393</name>
</gene>
<protein>
    <submittedName>
        <fullName evidence="1">Uncharacterized protein</fullName>
    </submittedName>
</protein>
<accession>A0A0Q0BW17</accession>
<organism evidence="1 2">
    <name type="scientific">Pseudomonas syringae pv. aptata</name>
    <dbReference type="NCBI Taxonomy" id="83167"/>
    <lineage>
        <taxon>Bacteria</taxon>
        <taxon>Pseudomonadati</taxon>
        <taxon>Pseudomonadota</taxon>
        <taxon>Gammaproteobacteria</taxon>
        <taxon>Pseudomonadales</taxon>
        <taxon>Pseudomonadaceae</taxon>
        <taxon>Pseudomonas</taxon>
        <taxon>Pseudomonas syringae</taxon>
    </lineage>
</organism>